<reference evidence="3 4" key="1">
    <citation type="submission" date="2024-09" db="EMBL/GenBank/DDBJ databases">
        <title>Laminarin stimulates single cell rates of sulfate reduction while oxygen inhibits transcriptomic activity in coastal marine sediment.</title>
        <authorList>
            <person name="Lindsay M."/>
            <person name="Orcutt B."/>
            <person name="Emerson D."/>
            <person name="Stepanauskas R."/>
            <person name="D'Angelo T."/>
        </authorList>
    </citation>
    <scope>NUCLEOTIDE SEQUENCE [LARGE SCALE GENOMIC DNA]</scope>
    <source>
        <strain evidence="3">SAG AM-311-K15</strain>
    </source>
</reference>
<name>A0ABV6YVY3_UNCC1</name>
<dbReference type="PANTHER" id="PTHR30204">
    <property type="entry name" value="REDOX-CYCLING DRUG-SENSING TRANSCRIPTIONAL ACTIVATOR SOXR"/>
    <property type="match status" value="1"/>
</dbReference>
<organism evidence="3 4">
    <name type="scientific">candidate division CSSED10-310 bacterium</name>
    <dbReference type="NCBI Taxonomy" id="2855610"/>
    <lineage>
        <taxon>Bacteria</taxon>
        <taxon>Bacteria division CSSED10-310</taxon>
    </lineage>
</organism>
<evidence type="ECO:0000259" key="2">
    <source>
        <dbReference type="PROSITE" id="PS50937"/>
    </source>
</evidence>
<dbReference type="Pfam" id="PF13411">
    <property type="entry name" value="MerR_1"/>
    <property type="match status" value="1"/>
</dbReference>
<accession>A0ABV6YVY3</accession>
<dbReference type="SUPFAM" id="SSF46955">
    <property type="entry name" value="Putative DNA-binding domain"/>
    <property type="match status" value="1"/>
</dbReference>
<keyword evidence="1" id="KW-0238">DNA-binding</keyword>
<protein>
    <submittedName>
        <fullName evidence="3">MerR family transcriptional regulator</fullName>
    </submittedName>
</protein>
<evidence type="ECO:0000313" key="4">
    <source>
        <dbReference type="Proteomes" id="UP001594351"/>
    </source>
</evidence>
<dbReference type="InterPro" id="IPR047057">
    <property type="entry name" value="MerR_fam"/>
</dbReference>
<dbReference type="Gene3D" id="1.10.1660.10">
    <property type="match status" value="1"/>
</dbReference>
<proteinExistence type="predicted"/>
<dbReference type="SMART" id="SM00422">
    <property type="entry name" value="HTH_MERR"/>
    <property type="match status" value="1"/>
</dbReference>
<evidence type="ECO:0000256" key="1">
    <source>
        <dbReference type="ARBA" id="ARBA00023125"/>
    </source>
</evidence>
<dbReference type="InterPro" id="IPR000551">
    <property type="entry name" value="MerR-type_HTH_dom"/>
</dbReference>
<dbReference type="PANTHER" id="PTHR30204:SF15">
    <property type="entry name" value="BLL5018 PROTEIN"/>
    <property type="match status" value="1"/>
</dbReference>
<sequence length="120" mass="14056">MINIPDKLYFKIGEVAELAQIEPYVLRFWQKEFKQLNPRKNSKGQRRFTKKDVELVLQIAHLRYHEKYTIEGIKKLLSKTGSAALTTLKAKSSHSEIKSTCHHIRKEAREILEILNKVPK</sequence>
<dbReference type="PROSITE" id="PS50937">
    <property type="entry name" value="HTH_MERR_2"/>
    <property type="match status" value="1"/>
</dbReference>
<dbReference type="Proteomes" id="UP001594351">
    <property type="component" value="Unassembled WGS sequence"/>
</dbReference>
<keyword evidence="4" id="KW-1185">Reference proteome</keyword>
<evidence type="ECO:0000313" key="3">
    <source>
        <dbReference type="EMBL" id="MFC1850360.1"/>
    </source>
</evidence>
<dbReference type="CDD" id="cd04765">
    <property type="entry name" value="HTH_MlrA-like_sg2"/>
    <property type="match status" value="1"/>
</dbReference>
<dbReference type="EMBL" id="JBHPBY010000094">
    <property type="protein sequence ID" value="MFC1850360.1"/>
    <property type="molecule type" value="Genomic_DNA"/>
</dbReference>
<gene>
    <name evidence="3" type="ORF">ACFL27_09235</name>
</gene>
<dbReference type="InterPro" id="IPR009061">
    <property type="entry name" value="DNA-bd_dom_put_sf"/>
</dbReference>
<feature type="domain" description="HTH merR-type" evidence="2">
    <location>
        <begin position="9"/>
        <end position="79"/>
    </location>
</feature>
<comment type="caution">
    <text evidence="3">The sequence shown here is derived from an EMBL/GenBank/DDBJ whole genome shotgun (WGS) entry which is preliminary data.</text>
</comment>